<dbReference type="Proteomes" id="UP001152747">
    <property type="component" value="Unassembled WGS sequence"/>
</dbReference>
<dbReference type="GO" id="GO:0016485">
    <property type="term" value="P:protein processing"/>
    <property type="evidence" value="ECO:0007669"/>
    <property type="project" value="TreeGrafter"/>
</dbReference>
<dbReference type="AlphaFoldDB" id="A0A9P1J402"/>
<dbReference type="GO" id="GO:0005886">
    <property type="term" value="C:plasma membrane"/>
    <property type="evidence" value="ECO:0007669"/>
    <property type="project" value="TreeGrafter"/>
</dbReference>
<feature type="domain" description="Peptidase M13 C-terminal" evidence="1">
    <location>
        <begin position="304"/>
        <end position="465"/>
    </location>
</feature>
<dbReference type="GO" id="GO:0004222">
    <property type="term" value="F:metalloendopeptidase activity"/>
    <property type="evidence" value="ECO:0007669"/>
    <property type="project" value="InterPro"/>
</dbReference>
<dbReference type="SUPFAM" id="SSF55486">
    <property type="entry name" value="Metalloproteases ('zincins'), catalytic domain"/>
    <property type="match status" value="1"/>
</dbReference>
<dbReference type="PANTHER" id="PTHR11733">
    <property type="entry name" value="ZINC METALLOPROTEASE FAMILY M13 NEPRILYSIN-RELATED"/>
    <property type="match status" value="1"/>
</dbReference>
<evidence type="ECO:0000259" key="1">
    <source>
        <dbReference type="Pfam" id="PF01431"/>
    </source>
</evidence>
<keyword evidence="3" id="KW-1185">Reference proteome</keyword>
<dbReference type="PROSITE" id="PS51885">
    <property type="entry name" value="NEPRILYSIN"/>
    <property type="match status" value="1"/>
</dbReference>
<dbReference type="Gene3D" id="3.40.390.10">
    <property type="entry name" value="Collagenase (Catalytic Domain)"/>
    <property type="match status" value="1"/>
</dbReference>
<dbReference type="Pfam" id="PF01431">
    <property type="entry name" value="Peptidase_M13"/>
    <property type="match status" value="1"/>
</dbReference>
<reference evidence="2" key="1">
    <citation type="submission" date="2022-11" db="EMBL/GenBank/DDBJ databases">
        <authorList>
            <person name="Kikuchi T."/>
        </authorList>
    </citation>
    <scope>NUCLEOTIDE SEQUENCE</scope>
    <source>
        <strain evidence="2">PS1010</strain>
    </source>
</reference>
<name>A0A9P1J402_9PELO</name>
<organism evidence="2 3">
    <name type="scientific">Caenorhabditis angaria</name>
    <dbReference type="NCBI Taxonomy" id="860376"/>
    <lineage>
        <taxon>Eukaryota</taxon>
        <taxon>Metazoa</taxon>
        <taxon>Ecdysozoa</taxon>
        <taxon>Nematoda</taxon>
        <taxon>Chromadorea</taxon>
        <taxon>Rhabditida</taxon>
        <taxon>Rhabditina</taxon>
        <taxon>Rhabditomorpha</taxon>
        <taxon>Rhabditoidea</taxon>
        <taxon>Rhabditidae</taxon>
        <taxon>Peloderinae</taxon>
        <taxon>Caenorhabditis</taxon>
    </lineage>
</organism>
<dbReference type="InterPro" id="IPR024079">
    <property type="entry name" value="MetalloPept_cat_dom_sf"/>
</dbReference>
<evidence type="ECO:0000313" key="3">
    <source>
        <dbReference type="Proteomes" id="UP001152747"/>
    </source>
</evidence>
<evidence type="ECO:0000313" key="2">
    <source>
        <dbReference type="EMBL" id="CAI5456215.1"/>
    </source>
</evidence>
<dbReference type="InterPro" id="IPR018497">
    <property type="entry name" value="Peptidase_M13_C"/>
</dbReference>
<comment type="caution">
    <text evidence="2">The sequence shown here is derived from an EMBL/GenBank/DDBJ whole genome shotgun (WGS) entry which is preliminary data.</text>
</comment>
<sequence>MFNQLDSIFLKAIEHNIDANVDPCDDFYRHSCDVNKPVNETLINLANEMYLAVINNLTLTDNFELGNRLEANDSSIILLKVLLDNNQTENIQKIADDFFESCTHRNKTNMKYILKTLQKTFKMMKFTNLIYDTNCRRSSEQLSKKLEKVWYDEIQSSKNSFNLSVKTNFVRSHAWMKNNINLMFEHEDYMEEFKTEIERLMKITPWVEKSDTERYFKELLEITKFSVDVYPRGEFRNFEYFNETLSECQSKYKLKSMNILCFIEHTHEFSDRINEFNAMNWVPDISFLHGMLYIYGLSNYPGLLYGASGTTLGHELGHSFVKSSHDEYFVPYFPSSFKSCVQEQFDRTCSYYKEKECRTVDSQFDENGSDIFGTKLAFDLMKKKFGDKMNEVLEGSRYNLTNAEVFFYANNFFACSREPSALLRRDSHHAPNARINAASVQVPEFQRVFGCDNNSRMMKSKTKQCILFGEDASD</sequence>
<proteinExistence type="predicted"/>
<dbReference type="InterPro" id="IPR000718">
    <property type="entry name" value="Peptidase_M13"/>
</dbReference>
<dbReference type="OrthoDB" id="5866043at2759"/>
<protein>
    <recommendedName>
        <fullName evidence="1">Peptidase M13 C-terminal domain-containing protein</fullName>
    </recommendedName>
</protein>
<dbReference type="EMBL" id="CANHGI010000006">
    <property type="protein sequence ID" value="CAI5456215.1"/>
    <property type="molecule type" value="Genomic_DNA"/>
</dbReference>
<accession>A0A9P1J402</accession>
<gene>
    <name evidence="2" type="ORF">CAMP_LOCUS18852</name>
</gene>
<dbReference type="PANTHER" id="PTHR11733:SF208">
    <property type="entry name" value="PEPTIDASE M13 C-TERMINAL DOMAIN-CONTAINING PROTEIN"/>
    <property type="match status" value="1"/>
</dbReference>